<name>A0A3A1Y3G9_9GAMM</name>
<keyword evidence="2" id="KW-1185">Reference proteome</keyword>
<dbReference type="OrthoDB" id="5678063at2"/>
<organism evidence="1 2">
    <name type="scientific">Psittacicella hinzii</name>
    <dbReference type="NCBI Taxonomy" id="2028575"/>
    <lineage>
        <taxon>Bacteria</taxon>
        <taxon>Pseudomonadati</taxon>
        <taxon>Pseudomonadota</taxon>
        <taxon>Gammaproteobacteria</taxon>
        <taxon>Pasteurellales</taxon>
        <taxon>Psittacicellaceae</taxon>
        <taxon>Psittacicella</taxon>
    </lineage>
</organism>
<dbReference type="RefSeq" id="WP_119525439.1">
    <property type="nucleotide sequence ID" value="NZ_NRHC01000073.1"/>
</dbReference>
<protein>
    <recommendedName>
        <fullName evidence="3">Sel1 repeat family protein</fullName>
    </recommendedName>
</protein>
<dbReference type="AlphaFoldDB" id="A0A3A1Y3G9"/>
<sequence length="141" mass="16048">MNIIVVFVLCLIAGVLYNMYNTYKKMKNLQDGKGKAQEQEDAFAFPPDVVDLYNRAYNYETGYTGLKSMDKAIEFYELAAEKNYPAAQYRLADIYAHGRGGVEVDLAKARKYASQAAAREYPGSDALYQYIEEKIKLEPKE</sequence>
<dbReference type="Proteomes" id="UP000265691">
    <property type="component" value="Unassembled WGS sequence"/>
</dbReference>
<comment type="caution">
    <text evidence="1">The sequence shown here is derived from an EMBL/GenBank/DDBJ whole genome shotgun (WGS) entry which is preliminary data.</text>
</comment>
<evidence type="ECO:0008006" key="3">
    <source>
        <dbReference type="Google" id="ProtNLM"/>
    </source>
</evidence>
<evidence type="ECO:0000313" key="1">
    <source>
        <dbReference type="EMBL" id="RIY31970.1"/>
    </source>
</evidence>
<evidence type="ECO:0000313" key="2">
    <source>
        <dbReference type="Proteomes" id="UP000265691"/>
    </source>
</evidence>
<dbReference type="Pfam" id="PF08238">
    <property type="entry name" value="Sel1"/>
    <property type="match status" value="2"/>
</dbReference>
<dbReference type="EMBL" id="NRHC01000073">
    <property type="protein sequence ID" value="RIY31970.1"/>
    <property type="molecule type" value="Genomic_DNA"/>
</dbReference>
<dbReference type="InterPro" id="IPR006597">
    <property type="entry name" value="Sel1-like"/>
</dbReference>
<dbReference type="SUPFAM" id="SSF81901">
    <property type="entry name" value="HCP-like"/>
    <property type="match status" value="1"/>
</dbReference>
<gene>
    <name evidence="1" type="ORF">CKF54_05890</name>
</gene>
<proteinExistence type="predicted"/>
<dbReference type="SMART" id="SM00671">
    <property type="entry name" value="SEL1"/>
    <property type="match status" value="2"/>
</dbReference>
<reference evidence="1 2" key="1">
    <citation type="submission" date="2017-08" db="EMBL/GenBank/DDBJ databases">
        <title>Reclassification of Bisgaard taxon 37 and 44.</title>
        <authorList>
            <person name="Christensen H."/>
        </authorList>
    </citation>
    <scope>NUCLEOTIDE SEQUENCE [LARGE SCALE GENOMIC DNA]</scope>
    <source>
        <strain evidence="1 2">B96_3</strain>
    </source>
</reference>
<dbReference type="Gene3D" id="1.25.40.10">
    <property type="entry name" value="Tetratricopeptide repeat domain"/>
    <property type="match status" value="1"/>
</dbReference>
<accession>A0A3A1Y3G9</accession>
<dbReference type="InterPro" id="IPR011990">
    <property type="entry name" value="TPR-like_helical_dom_sf"/>
</dbReference>